<dbReference type="EMBL" id="BAABRI010000008">
    <property type="protein sequence ID" value="GAA5482451.1"/>
    <property type="molecule type" value="Genomic_DNA"/>
</dbReference>
<dbReference type="PANTHER" id="PTHR43152">
    <property type="entry name" value="UVRABC SYSTEM PROTEIN A"/>
    <property type="match status" value="1"/>
</dbReference>
<evidence type="ECO:0000256" key="14">
    <source>
        <dbReference type="ARBA" id="ARBA00038000"/>
    </source>
</evidence>
<dbReference type="Pfam" id="PF17760">
    <property type="entry name" value="UvrA_inter"/>
    <property type="match status" value="1"/>
</dbReference>
<evidence type="ECO:0000256" key="10">
    <source>
        <dbReference type="ARBA" id="ARBA00022840"/>
    </source>
</evidence>
<dbReference type="PROSITE" id="PS00211">
    <property type="entry name" value="ABC_TRANSPORTER_1"/>
    <property type="match status" value="2"/>
</dbReference>
<dbReference type="SUPFAM" id="SSF52540">
    <property type="entry name" value="P-loop containing nucleoside triphosphate hydrolases"/>
    <property type="match status" value="2"/>
</dbReference>
<evidence type="ECO:0000256" key="15">
    <source>
        <dbReference type="ARBA" id="ARBA00039316"/>
    </source>
</evidence>
<dbReference type="InterPro" id="IPR013815">
    <property type="entry name" value="ATP_grasp_subdomain_1"/>
</dbReference>
<dbReference type="InterPro" id="IPR041102">
    <property type="entry name" value="UvrA_inter"/>
</dbReference>
<dbReference type="Proteomes" id="UP001476282">
    <property type="component" value="Unassembled WGS sequence"/>
</dbReference>
<comment type="subcellular location">
    <subcellularLocation>
        <location evidence="1">Cytoplasm</location>
    </subcellularLocation>
</comment>
<keyword evidence="3" id="KW-0479">Metal-binding</keyword>
<accession>A0ABP9UP48</accession>
<dbReference type="NCBIfam" id="TIGR00630">
    <property type="entry name" value="uvra"/>
    <property type="match status" value="1"/>
</dbReference>
<proteinExistence type="inferred from homology"/>
<evidence type="ECO:0000313" key="19">
    <source>
        <dbReference type="Proteomes" id="UP001476282"/>
    </source>
</evidence>
<keyword evidence="9" id="KW-0862">Zinc</keyword>
<dbReference type="PANTHER" id="PTHR43152:SF3">
    <property type="entry name" value="UVRABC SYSTEM PROTEIN A"/>
    <property type="match status" value="1"/>
</dbReference>
<evidence type="ECO:0000256" key="6">
    <source>
        <dbReference type="ARBA" id="ARBA00022763"/>
    </source>
</evidence>
<protein>
    <recommendedName>
        <fullName evidence="15">UvrABC system protein A</fullName>
    </recommendedName>
    <alternativeName>
        <fullName evidence="16">Excinuclease ABC subunit A</fullName>
    </alternativeName>
</protein>
<evidence type="ECO:0000256" key="2">
    <source>
        <dbReference type="ARBA" id="ARBA00022490"/>
    </source>
</evidence>
<evidence type="ECO:0000256" key="5">
    <source>
        <dbReference type="ARBA" id="ARBA00022741"/>
    </source>
</evidence>
<dbReference type="InterPro" id="IPR041552">
    <property type="entry name" value="UvrA_DNA-bd"/>
</dbReference>
<evidence type="ECO:0000256" key="16">
    <source>
        <dbReference type="ARBA" id="ARBA00042156"/>
    </source>
</evidence>
<evidence type="ECO:0000256" key="9">
    <source>
        <dbReference type="ARBA" id="ARBA00022833"/>
    </source>
</evidence>
<dbReference type="Gene3D" id="3.40.50.300">
    <property type="entry name" value="P-loop containing nucleotide triphosphate hydrolases"/>
    <property type="match status" value="2"/>
</dbReference>
<dbReference type="InterPro" id="IPR003593">
    <property type="entry name" value="AAA+_ATPase"/>
</dbReference>
<keyword evidence="19" id="KW-1185">Reference proteome</keyword>
<dbReference type="Gene3D" id="1.20.1580.10">
    <property type="entry name" value="ABC transporter ATPase like domain"/>
    <property type="match status" value="2"/>
</dbReference>
<dbReference type="InterPro" id="IPR003439">
    <property type="entry name" value="ABC_transporter-like_ATP-bd"/>
</dbReference>
<keyword evidence="4" id="KW-0677">Repeat</keyword>
<evidence type="ECO:0000313" key="18">
    <source>
        <dbReference type="EMBL" id="GAA5482451.1"/>
    </source>
</evidence>
<evidence type="ECO:0000256" key="12">
    <source>
        <dbReference type="ARBA" id="ARBA00023125"/>
    </source>
</evidence>
<dbReference type="Gene3D" id="3.30.1490.20">
    <property type="entry name" value="ATP-grasp fold, A domain"/>
    <property type="match status" value="1"/>
</dbReference>
<name>A0ABP9UP48_9BACT</name>
<dbReference type="RefSeq" id="WP_353566595.1">
    <property type="nucleotide sequence ID" value="NZ_BAABRI010000008.1"/>
</dbReference>
<gene>
    <name evidence="18" type="primary">uvrA_2</name>
    <name evidence="18" type="ORF">Hsar01_01673</name>
</gene>
<keyword evidence="8" id="KW-0863">Zinc-finger</keyword>
<sequence length="957" mass="103597">MIRIRGARQHNLRNLDLEIPREKLVVVTGPSGSGKSSLAFHTLFAEGQRRFVESLSAYARQFLDQLEKPDVDAIEGLSPAIAIEQRSGGLNPRSTVATATEIYEHLRVLWAAAGTPHDPETGERLKKMGAGDIVAALSAEPERTKVVVLAPVPREEAADGERLVADLKRQGFVRVRLDGEMIDLDEAESAWPARAREVEIVVDRLVVREGAESRIADSVETALRICGSESRVLVQRPESDEWEVRSFQTSYRNPKTGFTIGELTPRHFSFNSHLGACPACEGLGTERFCDPGLLVDDPQKPLAQAVKGWWKPKSQREKMFAREAEAMERMFGVEGVAFAELPEALKVLLFHGGTLETGWKMGAEKKPQLKKYEGLCVEAERKLHAARSEAVRRRILRVMAERPCRVCGGKRLKAAVLAVRMEGGRRAADATACSGPEQPRWLGIQDFCGLPVEEALEWLKGVQVPSDRAEICGRLVKELEERLSFLERVGLGYLGLDRASGTLSGGEAQRIRLATQLGSGLTGVLYVLDEPSIGLHAEDTGRLIGALEELRDRGNTVVVVEHDEAVIRAADWLVELGPGAGREGGALLANGPMTEVAGSPTKAWLERGAGSREPGAGKSTLDWGDDLVIRGAREHNLKGIDVRIPLGTITCLCGPSGSGKSTLADDILMRAMRRHFHGSTDRPGAHDGIDGFEHIGKAVIVDQAPIGRSPRSNPATFTGAFDLIRSLFSKLPLSRQRGYGPGRFSFNTRGGRCERCEGAGRLKIEMHFLPDAWVPCGACGGKRFNRETLEVAFKGMNIADVLALSVAEAKQVFSAVPKLAPLLGVIEDLGLGYLRLGQAADTLSGGEAQRLKLAVELAKPAAPHTFYFFDEPTTGLHFGDVERLLKAFRGLREAGHTVLVVEHQLDVILAADHVIDLGPGGGKRGGRVVAVGSPAEIAGIPDSPTGRALAAKLRSEN</sequence>
<keyword evidence="7" id="KW-0228">DNA excision</keyword>
<evidence type="ECO:0000256" key="13">
    <source>
        <dbReference type="ARBA" id="ARBA00023204"/>
    </source>
</evidence>
<keyword evidence="2" id="KW-0963">Cytoplasm</keyword>
<keyword evidence="13" id="KW-0234">DNA repair</keyword>
<evidence type="ECO:0000256" key="8">
    <source>
        <dbReference type="ARBA" id="ARBA00022771"/>
    </source>
</evidence>
<evidence type="ECO:0000259" key="17">
    <source>
        <dbReference type="PROSITE" id="PS50893"/>
    </source>
</evidence>
<organism evidence="18 19">
    <name type="scientific">Haloferula sargassicola</name>
    <dbReference type="NCBI Taxonomy" id="490096"/>
    <lineage>
        <taxon>Bacteria</taxon>
        <taxon>Pseudomonadati</taxon>
        <taxon>Verrucomicrobiota</taxon>
        <taxon>Verrucomicrobiia</taxon>
        <taxon>Verrucomicrobiales</taxon>
        <taxon>Verrucomicrobiaceae</taxon>
        <taxon>Haloferula</taxon>
    </lineage>
</organism>
<feature type="domain" description="ABC transporter" evidence="17">
    <location>
        <begin position="622"/>
        <end position="944"/>
    </location>
</feature>
<comment type="similarity">
    <text evidence="14">Belongs to the ABC transporter superfamily. UvrA family.</text>
</comment>
<dbReference type="InterPro" id="IPR017871">
    <property type="entry name" value="ABC_transporter-like_CS"/>
</dbReference>
<dbReference type="Pfam" id="PF17755">
    <property type="entry name" value="UvrA_DNA-bind"/>
    <property type="match status" value="1"/>
</dbReference>
<dbReference type="PROSITE" id="PS50893">
    <property type="entry name" value="ABC_TRANSPORTER_2"/>
    <property type="match status" value="1"/>
</dbReference>
<comment type="caution">
    <text evidence="18">The sequence shown here is derived from an EMBL/GenBank/DDBJ whole genome shotgun (WGS) entry which is preliminary data.</text>
</comment>
<evidence type="ECO:0000256" key="7">
    <source>
        <dbReference type="ARBA" id="ARBA00022769"/>
    </source>
</evidence>
<keyword evidence="6" id="KW-0227">DNA damage</keyword>
<keyword evidence="11" id="KW-0267">Excision nuclease</keyword>
<evidence type="ECO:0000256" key="3">
    <source>
        <dbReference type="ARBA" id="ARBA00022723"/>
    </source>
</evidence>
<dbReference type="Gene3D" id="1.10.8.280">
    <property type="entry name" value="ABC transporter ATPase domain-like"/>
    <property type="match status" value="1"/>
</dbReference>
<dbReference type="InterPro" id="IPR004602">
    <property type="entry name" value="UvrA"/>
</dbReference>
<evidence type="ECO:0000256" key="1">
    <source>
        <dbReference type="ARBA" id="ARBA00004496"/>
    </source>
</evidence>
<keyword evidence="5" id="KW-0547">Nucleotide-binding</keyword>
<dbReference type="SMART" id="SM00382">
    <property type="entry name" value="AAA"/>
    <property type="match status" value="2"/>
</dbReference>
<dbReference type="InterPro" id="IPR027417">
    <property type="entry name" value="P-loop_NTPase"/>
</dbReference>
<reference evidence="18 19" key="1">
    <citation type="submission" date="2024-02" db="EMBL/GenBank/DDBJ databases">
        <title>Haloferula sargassicola NBRC 104335.</title>
        <authorList>
            <person name="Ichikawa N."/>
            <person name="Katano-Makiyama Y."/>
            <person name="Hidaka K."/>
        </authorList>
    </citation>
    <scope>NUCLEOTIDE SEQUENCE [LARGE SCALE GENOMIC DNA]</scope>
    <source>
        <strain evidence="18 19">NBRC 104335</strain>
    </source>
</reference>
<keyword evidence="12" id="KW-0238">DNA-binding</keyword>
<evidence type="ECO:0000256" key="11">
    <source>
        <dbReference type="ARBA" id="ARBA00022881"/>
    </source>
</evidence>
<evidence type="ECO:0000256" key="4">
    <source>
        <dbReference type="ARBA" id="ARBA00022737"/>
    </source>
</evidence>
<keyword evidence="10" id="KW-0067">ATP-binding</keyword>